<keyword evidence="8" id="KW-0378">Hydrolase</keyword>
<keyword evidence="5" id="KW-0812">Transmembrane</keyword>
<gene>
    <name evidence="14" type="ORF">RQM59_11045</name>
</gene>
<organism evidence="14 15">
    <name type="scientific">Asprobacillus argus</name>
    <dbReference type="NCBI Taxonomy" id="3076534"/>
    <lineage>
        <taxon>Bacteria</taxon>
        <taxon>Pseudomonadati</taxon>
        <taxon>Bacteroidota</taxon>
        <taxon>Flavobacteriia</taxon>
        <taxon>Flavobacteriales</taxon>
        <taxon>Flavobacteriaceae</taxon>
        <taxon>Asprobacillus</taxon>
    </lineage>
</organism>
<evidence type="ECO:0000313" key="15">
    <source>
        <dbReference type="Proteomes" id="UP001257277"/>
    </source>
</evidence>
<dbReference type="InterPro" id="IPR002816">
    <property type="entry name" value="TraB/PrgY/GumN_fam"/>
</dbReference>
<keyword evidence="7 13" id="KW-0732">Signal</keyword>
<keyword evidence="10" id="KW-0482">Metalloprotease</keyword>
<dbReference type="RefSeq" id="WP_349242171.1">
    <property type="nucleotide sequence ID" value="NZ_JAVTTO010000004.1"/>
</dbReference>
<keyword evidence="9" id="KW-1133">Transmembrane helix</keyword>
<sequence>MIKKLFTLALLSAISITVAQEKNSLLWKISGNGLQKDSYLFGTMHVSEKIAFHLDDIFFESIMKSDFVALESDPDLWLDNIFDENEIYGQFSMFNSTRGNNFYNAPFELKEPKQQEVMFFISRDDLLLNGVLYRTTQMKQNFQEETYLDMFIYQTGRKFGKKIYSLEDIKRSSYLVKKASGDPMKEKPDLWLQKRFKEENFYQMMNNAYRDRNIVLLDSLNSGMYNKSYLENMLYIRNEEMADNIDKIVRKGSLFSAIGAAHLAGEKGVINMLRERGYTVTPLLSEETEKGKAIKTSIEEKIIDTKYLPQTSSDGFFTANVPNKLYELTILNNTSYLCPDLANGSFVSITRINTFDHLHQGKENAIDFDKILIESIPGEIISKETIEKQGFKGLDILNKTKTGNFQRYQIFFTPIEMLIFKMGGKKEFVKDFGAQFFDSITFNNIGYELIKVRPTHEGFEVEVPKYHTFTNKENYGSRLLQSVDKDGNYYFVKEVILNDVSYIEEDSFELERIQERFYKNLELDYDGGKFGDHKKSFMSRAKLKTKEAQYLHLKTYTKAGHYYLLGYLSMDEEPNMRFFNSFKSKGFTYREADFQIQKDTSLYFSVRSTAKPTFRNYYTKYDKKKHKKYKSFTRRASYISKANEEIFVKLNKKHDFTSYANIDSLWSDVTYKKWYNRYRSSQVKLPSRLYSFLGKRGFKVFNKEKGKDKNGFQYYSYLLKDTLSSKAVMVKNILSNGAIYELKTLIDTTQSLSSFVERFYETFTPKDTVIGTSLFEDKTDAFFKALKNKDSIALDGYSYVNFDKHDAKDIMKVIRNYEFEDDQLKIKEHLIKKLGSFKNRKAQSFLENLYTKSFENPYNQLAILKSLGDKRTLSSYQKLLSLLESDIPLTSSNYDVSSLINKLGDSLELSKNLFPDLLTYATIDEYKEPIYEMLSDVLKKGLIKPVEYTGFKKQILTEAKIELKRQLSKKIKNGTASAARYSRYNNNGYSEGNLLNIYLKLLFPFRKDKNVQNFLSNLKLTDNYYVKSTYITLKLENKEKYDKKIVEDLCSEINSRGVLYKKLHKIGRTDIFPKKYRTKDEIYKAILFKDKETKKLKDSLVFLQRKEFKKGEETFEVFFFKTKPHANSNSYNKDWKLAYICFKKNGDEILVDYYHKAASEELDETKPIEEVLDINVEKIRLKGRERVNLSTNNRRGFF</sequence>
<name>A0ABU3LGR7_9FLAO</name>
<keyword evidence="11" id="KW-0472">Membrane</keyword>
<comment type="subcellular location">
    <subcellularLocation>
        <location evidence="3">Membrane</location>
        <topology evidence="3">Single-pass type I membrane protein</topology>
    </subcellularLocation>
</comment>
<comment type="cofactor">
    <cofactor evidence="1">
        <name>Mn(2+)</name>
        <dbReference type="ChEBI" id="CHEBI:29035"/>
    </cofactor>
</comment>
<evidence type="ECO:0000256" key="3">
    <source>
        <dbReference type="ARBA" id="ARBA00004479"/>
    </source>
</evidence>
<dbReference type="PANTHER" id="PTHR31120:SF6">
    <property type="entry name" value="METALLOPROTEASE TIKI HOMOLOG"/>
    <property type="match status" value="1"/>
</dbReference>
<evidence type="ECO:0000256" key="10">
    <source>
        <dbReference type="ARBA" id="ARBA00023049"/>
    </source>
</evidence>
<feature type="chain" id="PRO_5045529034" evidence="13">
    <location>
        <begin position="20"/>
        <end position="1198"/>
    </location>
</feature>
<keyword evidence="15" id="KW-1185">Reference proteome</keyword>
<reference evidence="14 15" key="1">
    <citation type="submission" date="2023-09" db="EMBL/GenBank/DDBJ databases">
        <title>Novel taxa isolated from Blanes Bay.</title>
        <authorList>
            <person name="Rey-Velasco X."/>
            <person name="Lucena T."/>
        </authorList>
    </citation>
    <scope>NUCLEOTIDE SEQUENCE [LARGE SCALE GENOMIC DNA]</scope>
    <source>
        <strain evidence="14 15">S356</strain>
    </source>
</reference>
<dbReference type="InterPro" id="IPR040230">
    <property type="entry name" value="TIKI1/2-like"/>
</dbReference>
<dbReference type="PANTHER" id="PTHR31120">
    <property type="entry name" value="METALLOPROTEASE TIKI"/>
    <property type="match status" value="1"/>
</dbReference>
<evidence type="ECO:0000256" key="2">
    <source>
        <dbReference type="ARBA" id="ARBA00001941"/>
    </source>
</evidence>
<evidence type="ECO:0000256" key="1">
    <source>
        <dbReference type="ARBA" id="ARBA00001936"/>
    </source>
</evidence>
<protein>
    <submittedName>
        <fullName evidence="14">TraB/GumN family protein</fullName>
    </submittedName>
</protein>
<evidence type="ECO:0000256" key="4">
    <source>
        <dbReference type="ARBA" id="ARBA00022670"/>
    </source>
</evidence>
<dbReference type="EMBL" id="JAVTTO010000004">
    <property type="protein sequence ID" value="MDT7832919.1"/>
    <property type="molecule type" value="Genomic_DNA"/>
</dbReference>
<accession>A0ABU3LGR7</accession>
<evidence type="ECO:0000256" key="11">
    <source>
        <dbReference type="ARBA" id="ARBA00023136"/>
    </source>
</evidence>
<keyword evidence="6" id="KW-0479">Metal-binding</keyword>
<keyword evidence="12" id="KW-0325">Glycoprotein</keyword>
<dbReference type="Pfam" id="PF01963">
    <property type="entry name" value="TraB_PrgY_gumN"/>
    <property type="match status" value="2"/>
</dbReference>
<feature type="signal peptide" evidence="13">
    <location>
        <begin position="1"/>
        <end position="19"/>
    </location>
</feature>
<comment type="caution">
    <text evidence="14">The sequence shown here is derived from an EMBL/GenBank/DDBJ whole genome shotgun (WGS) entry which is preliminary data.</text>
</comment>
<dbReference type="Proteomes" id="UP001257277">
    <property type="component" value="Unassembled WGS sequence"/>
</dbReference>
<evidence type="ECO:0000256" key="13">
    <source>
        <dbReference type="SAM" id="SignalP"/>
    </source>
</evidence>
<evidence type="ECO:0000256" key="6">
    <source>
        <dbReference type="ARBA" id="ARBA00022723"/>
    </source>
</evidence>
<proteinExistence type="predicted"/>
<evidence type="ECO:0000256" key="12">
    <source>
        <dbReference type="ARBA" id="ARBA00023180"/>
    </source>
</evidence>
<comment type="cofactor">
    <cofactor evidence="2">
        <name>Co(2+)</name>
        <dbReference type="ChEBI" id="CHEBI:48828"/>
    </cofactor>
</comment>
<evidence type="ECO:0000256" key="8">
    <source>
        <dbReference type="ARBA" id="ARBA00022801"/>
    </source>
</evidence>
<evidence type="ECO:0000256" key="9">
    <source>
        <dbReference type="ARBA" id="ARBA00022989"/>
    </source>
</evidence>
<keyword evidence="4" id="KW-0645">Protease</keyword>
<evidence type="ECO:0000256" key="7">
    <source>
        <dbReference type="ARBA" id="ARBA00022729"/>
    </source>
</evidence>
<dbReference type="CDD" id="cd14789">
    <property type="entry name" value="Tiki"/>
    <property type="match status" value="1"/>
</dbReference>
<evidence type="ECO:0000256" key="5">
    <source>
        <dbReference type="ARBA" id="ARBA00022692"/>
    </source>
</evidence>
<evidence type="ECO:0000313" key="14">
    <source>
        <dbReference type="EMBL" id="MDT7832919.1"/>
    </source>
</evidence>